<protein>
    <submittedName>
        <fullName evidence="1">Uncharacterized protein</fullName>
    </submittedName>
</protein>
<organism evidence="1">
    <name type="scientific">Siphoviridae sp. ctDXu9</name>
    <dbReference type="NCBI Taxonomy" id="2825387"/>
    <lineage>
        <taxon>Viruses</taxon>
        <taxon>Duplodnaviria</taxon>
        <taxon>Heunggongvirae</taxon>
        <taxon>Uroviricota</taxon>
        <taxon>Caudoviricetes</taxon>
    </lineage>
</organism>
<dbReference type="EMBL" id="BK016244">
    <property type="protein sequence ID" value="DAG04536.1"/>
    <property type="molecule type" value="Genomic_DNA"/>
</dbReference>
<reference evidence="1" key="1">
    <citation type="journal article" date="2021" name="Proc. Natl. Acad. Sci. U.S.A.">
        <title>A Catalog of Tens of Thousands of Viruses from Human Metagenomes Reveals Hidden Associations with Chronic Diseases.</title>
        <authorList>
            <person name="Tisza M.J."/>
            <person name="Buck C.B."/>
        </authorList>
    </citation>
    <scope>NUCLEOTIDE SEQUENCE</scope>
    <source>
        <strain evidence="1">CtDXu9</strain>
    </source>
</reference>
<accession>A0A8S5VCY2</accession>
<name>A0A8S5VCY2_9CAUD</name>
<evidence type="ECO:0000313" key="1">
    <source>
        <dbReference type="EMBL" id="DAG04536.1"/>
    </source>
</evidence>
<proteinExistence type="predicted"/>
<sequence>MLKEKLVIERKAATLITVDFTAPEIVGYAMAWLKLCNNARELNVLFGRLKMMRRIKCMYGVIHIIKMK</sequence>